<evidence type="ECO:0000256" key="6">
    <source>
        <dbReference type="SAM" id="Phobius"/>
    </source>
</evidence>
<evidence type="ECO:0000313" key="7">
    <source>
        <dbReference type="EMBL" id="KPL51929.1"/>
    </source>
</evidence>
<dbReference type="RefSeq" id="WP_054358092.1">
    <property type="nucleotide sequence ID" value="NZ_JAPCYQ010000001.1"/>
</dbReference>
<feature type="transmembrane region" description="Helical" evidence="6">
    <location>
        <begin position="299"/>
        <end position="317"/>
    </location>
</feature>
<feature type="transmembrane region" description="Helical" evidence="6">
    <location>
        <begin position="168"/>
        <end position="189"/>
    </location>
</feature>
<reference evidence="7 8" key="2">
    <citation type="submission" date="2015-10" db="EMBL/GenBank/DDBJ databases">
        <title>Draft Genome Sequence of Prosthecomicrobium hirschii ATCC 27832.</title>
        <authorList>
            <person name="Daniel J."/>
            <person name="Givan S.A."/>
            <person name="Brun Y.V."/>
            <person name="Brown P.J."/>
        </authorList>
    </citation>
    <scope>NUCLEOTIDE SEQUENCE [LARGE SCALE GENOMIC DNA]</scope>
    <source>
        <strain evidence="7 8">16</strain>
    </source>
</reference>
<dbReference type="Pfam" id="PF02653">
    <property type="entry name" value="BPD_transp_2"/>
    <property type="match status" value="1"/>
</dbReference>
<dbReference type="STRING" id="665126.ABB55_06555"/>
<keyword evidence="5 6" id="KW-0472">Membrane</keyword>
<keyword evidence="8" id="KW-1185">Reference proteome</keyword>
<feature type="transmembrane region" description="Helical" evidence="6">
    <location>
        <begin position="107"/>
        <end position="126"/>
    </location>
</feature>
<name>A0A0N8GEM4_9HYPH</name>
<keyword evidence="3 6" id="KW-0812">Transmembrane</keyword>
<dbReference type="Proteomes" id="UP000048984">
    <property type="component" value="Unassembled WGS sequence"/>
</dbReference>
<feature type="transmembrane region" description="Helical" evidence="6">
    <location>
        <begin position="83"/>
        <end position="101"/>
    </location>
</feature>
<dbReference type="CDD" id="cd06579">
    <property type="entry name" value="TM_PBP1_transp_AraH_like"/>
    <property type="match status" value="1"/>
</dbReference>
<dbReference type="PANTHER" id="PTHR32196">
    <property type="entry name" value="ABC TRANSPORTER PERMEASE PROTEIN YPHD-RELATED-RELATED"/>
    <property type="match status" value="1"/>
</dbReference>
<reference evidence="7 8" key="1">
    <citation type="submission" date="2015-09" db="EMBL/GenBank/DDBJ databases">
        <authorList>
            <consortium name="Swine Surveillance"/>
        </authorList>
    </citation>
    <scope>NUCLEOTIDE SEQUENCE [LARGE SCALE GENOMIC DNA]</scope>
    <source>
        <strain evidence="7 8">16</strain>
    </source>
</reference>
<keyword evidence="4 6" id="KW-1133">Transmembrane helix</keyword>
<dbReference type="GO" id="GO:0005886">
    <property type="term" value="C:plasma membrane"/>
    <property type="evidence" value="ECO:0007669"/>
    <property type="project" value="UniProtKB-SubCell"/>
</dbReference>
<evidence type="ECO:0000256" key="3">
    <source>
        <dbReference type="ARBA" id="ARBA00022692"/>
    </source>
</evidence>
<protein>
    <submittedName>
        <fullName evidence="7">ABC transporter permease</fullName>
    </submittedName>
</protein>
<feature type="transmembrane region" description="Helical" evidence="6">
    <location>
        <begin position="52"/>
        <end position="76"/>
    </location>
</feature>
<dbReference type="AlphaFoldDB" id="A0A0N8GEM4"/>
<evidence type="ECO:0000256" key="5">
    <source>
        <dbReference type="ARBA" id="ARBA00023136"/>
    </source>
</evidence>
<evidence type="ECO:0000256" key="1">
    <source>
        <dbReference type="ARBA" id="ARBA00004651"/>
    </source>
</evidence>
<proteinExistence type="predicted"/>
<feature type="transmembrane region" description="Helical" evidence="6">
    <location>
        <begin position="218"/>
        <end position="240"/>
    </location>
</feature>
<evidence type="ECO:0000256" key="4">
    <source>
        <dbReference type="ARBA" id="ARBA00022989"/>
    </source>
</evidence>
<accession>A0A0N8GEM4</accession>
<feature type="transmembrane region" description="Helical" evidence="6">
    <location>
        <begin position="20"/>
        <end position="40"/>
    </location>
</feature>
<evidence type="ECO:0000313" key="8">
    <source>
        <dbReference type="Proteomes" id="UP000048984"/>
    </source>
</evidence>
<dbReference type="GO" id="GO:0022857">
    <property type="term" value="F:transmembrane transporter activity"/>
    <property type="evidence" value="ECO:0007669"/>
    <property type="project" value="InterPro"/>
</dbReference>
<dbReference type="EMBL" id="LJYW01000001">
    <property type="protein sequence ID" value="KPL51929.1"/>
    <property type="molecule type" value="Genomic_DNA"/>
</dbReference>
<dbReference type="OrthoDB" id="9808136at2"/>
<dbReference type="InterPro" id="IPR001851">
    <property type="entry name" value="ABC_transp_permease"/>
</dbReference>
<organism evidence="7 8">
    <name type="scientific">Prosthecodimorpha hirschii</name>
    <dbReference type="NCBI Taxonomy" id="665126"/>
    <lineage>
        <taxon>Bacteria</taxon>
        <taxon>Pseudomonadati</taxon>
        <taxon>Pseudomonadota</taxon>
        <taxon>Alphaproteobacteria</taxon>
        <taxon>Hyphomicrobiales</taxon>
        <taxon>Ancalomicrobiaceae</taxon>
        <taxon>Prosthecodimorpha</taxon>
    </lineage>
</organism>
<comment type="caution">
    <text evidence="7">The sequence shown here is derived from an EMBL/GenBank/DDBJ whole genome shotgun (WGS) entry which is preliminary data.</text>
</comment>
<keyword evidence="2" id="KW-1003">Cell membrane</keyword>
<feature type="transmembrane region" description="Helical" evidence="6">
    <location>
        <begin position="252"/>
        <end position="269"/>
    </location>
</feature>
<feature type="transmembrane region" description="Helical" evidence="6">
    <location>
        <begin position="274"/>
        <end position="293"/>
    </location>
</feature>
<sequence>MTAATLKPRRFALAADDKPIVIASAFIVVLLMIGTGYTLATQGTMTLLSPNYLLQQLQIGAFLGVVAAGMMLVILIGHIDLSVAWTLAAAAMMATTVGGAWAIPTGLAVGLTVGVINGLGVAYLRVPSMIFTLGVNAVMRGLMVAHTGGFAPQTAATDLMRFLAAERIAGIPMAIFVWLGVSVVIAIVLKRTVFGRTIYAIGNREAAAYLAGMHTRGVIITAFAACGMLAGLAGVLLAGYSTKAYQGMGDAYVLPAIAAVVIGGTNILGGRGKYLGTVVGVILIVLLNSVLSIMQMPEAGRQIIYGVVIISMLLVYGRNQRVTS</sequence>
<evidence type="ECO:0000256" key="2">
    <source>
        <dbReference type="ARBA" id="ARBA00022475"/>
    </source>
</evidence>
<gene>
    <name evidence="7" type="ORF">ABB55_06555</name>
</gene>
<feature type="transmembrane region" description="Helical" evidence="6">
    <location>
        <begin position="138"/>
        <end position="156"/>
    </location>
</feature>
<comment type="subcellular location">
    <subcellularLocation>
        <location evidence="1">Cell membrane</location>
        <topology evidence="1">Multi-pass membrane protein</topology>
    </subcellularLocation>
</comment>